<keyword evidence="4" id="KW-1185">Reference proteome</keyword>
<keyword evidence="1" id="KW-0863">Zinc-finger</keyword>
<dbReference type="Proteomes" id="UP000567293">
    <property type="component" value="Unassembled WGS sequence"/>
</dbReference>
<comment type="caution">
    <text evidence="3">The sequence shown here is derived from an EMBL/GenBank/DDBJ whole genome shotgun (WGS) entry which is preliminary data.</text>
</comment>
<evidence type="ECO:0000256" key="1">
    <source>
        <dbReference type="PROSITE-ProRule" id="PRU00325"/>
    </source>
</evidence>
<accession>A0A7V8NM56</accession>
<feature type="domain" description="SWIM-type" evidence="2">
    <location>
        <begin position="33"/>
        <end position="80"/>
    </location>
</feature>
<keyword evidence="1" id="KW-0862">Zinc</keyword>
<dbReference type="EMBL" id="JACDQQ010000155">
    <property type="protein sequence ID" value="MBA0083652.1"/>
    <property type="molecule type" value="Genomic_DNA"/>
</dbReference>
<evidence type="ECO:0000313" key="3">
    <source>
        <dbReference type="EMBL" id="MBA0083652.1"/>
    </source>
</evidence>
<organism evidence="3 4">
    <name type="scientific">Candidatus Acidiferrum panamense</name>
    <dbReference type="NCBI Taxonomy" id="2741543"/>
    <lineage>
        <taxon>Bacteria</taxon>
        <taxon>Pseudomonadati</taxon>
        <taxon>Acidobacteriota</taxon>
        <taxon>Terriglobia</taxon>
        <taxon>Candidatus Acidiferrales</taxon>
        <taxon>Candidatus Acidiferrum</taxon>
    </lineage>
</organism>
<evidence type="ECO:0000313" key="4">
    <source>
        <dbReference type="Proteomes" id="UP000567293"/>
    </source>
</evidence>
<dbReference type="AlphaFoldDB" id="A0A7V8NM56"/>
<keyword evidence="1" id="KW-0479">Metal-binding</keyword>
<sequence>MTIELIVERAEKNPIAGVRTFYVPSESEEGKRYQVVEIKRDGKTTYYCNCGDFFNRKLPFIGTNLFSNCKHGAAVKERVSK</sequence>
<dbReference type="GO" id="GO:0008270">
    <property type="term" value="F:zinc ion binding"/>
    <property type="evidence" value="ECO:0007669"/>
    <property type="project" value="UniProtKB-KW"/>
</dbReference>
<dbReference type="InterPro" id="IPR007527">
    <property type="entry name" value="Znf_SWIM"/>
</dbReference>
<dbReference type="PROSITE" id="PS50966">
    <property type="entry name" value="ZF_SWIM"/>
    <property type="match status" value="1"/>
</dbReference>
<name>A0A7V8NM56_9BACT</name>
<protein>
    <recommendedName>
        <fullName evidence="2">SWIM-type domain-containing protein</fullName>
    </recommendedName>
</protein>
<evidence type="ECO:0000259" key="2">
    <source>
        <dbReference type="PROSITE" id="PS50966"/>
    </source>
</evidence>
<gene>
    <name evidence="3" type="ORF">HRJ53_01515</name>
</gene>
<proteinExistence type="predicted"/>
<reference evidence="3" key="1">
    <citation type="submission" date="2020-06" db="EMBL/GenBank/DDBJ databases">
        <title>Legume-microbial interactions unlock mineral nutrients during tropical forest succession.</title>
        <authorList>
            <person name="Epihov D.Z."/>
        </authorList>
    </citation>
    <scope>NUCLEOTIDE SEQUENCE [LARGE SCALE GENOMIC DNA]</scope>
    <source>
        <strain evidence="3">Pan2503</strain>
    </source>
</reference>